<dbReference type="AlphaFoldDB" id="A0A7S3GS10"/>
<protein>
    <recommendedName>
        <fullName evidence="2">Activator of Hsp90 ATPase AHSA1-like N-terminal domain-containing protein</fullName>
    </recommendedName>
</protein>
<gene>
    <name evidence="3" type="ORF">SELO1098_LOCUS3375</name>
</gene>
<evidence type="ECO:0000256" key="1">
    <source>
        <dbReference type="ARBA" id="ARBA00006817"/>
    </source>
</evidence>
<organism evidence="3">
    <name type="scientific">Spumella elongata</name>
    <dbReference type="NCBI Taxonomy" id="89044"/>
    <lineage>
        <taxon>Eukaryota</taxon>
        <taxon>Sar</taxon>
        <taxon>Stramenopiles</taxon>
        <taxon>Ochrophyta</taxon>
        <taxon>Chrysophyceae</taxon>
        <taxon>Chromulinales</taxon>
        <taxon>Chromulinaceae</taxon>
        <taxon>Spumella</taxon>
    </lineage>
</organism>
<dbReference type="EMBL" id="HBIC01006446">
    <property type="protein sequence ID" value="CAE0274548.1"/>
    <property type="molecule type" value="Transcribed_RNA"/>
</dbReference>
<name>A0A7S3GS10_9STRA</name>
<dbReference type="GO" id="GO:0001671">
    <property type="term" value="F:ATPase activator activity"/>
    <property type="evidence" value="ECO:0007669"/>
    <property type="project" value="InterPro"/>
</dbReference>
<dbReference type="GO" id="GO:0051087">
    <property type="term" value="F:protein-folding chaperone binding"/>
    <property type="evidence" value="ECO:0007669"/>
    <property type="project" value="InterPro"/>
</dbReference>
<dbReference type="SUPFAM" id="SSF103111">
    <property type="entry name" value="Activator of Hsp90 ATPase, Aha1"/>
    <property type="match status" value="1"/>
</dbReference>
<dbReference type="Gene3D" id="3.15.10.20">
    <property type="entry name" value="Activator of Hsp90 ATPase Aha1, N-terminal domain"/>
    <property type="match status" value="1"/>
</dbReference>
<dbReference type="InterPro" id="IPR015310">
    <property type="entry name" value="AHSA1-like_N"/>
</dbReference>
<dbReference type="SMART" id="SM01000">
    <property type="entry name" value="Aha1_N"/>
    <property type="match status" value="1"/>
</dbReference>
<feature type="domain" description="Activator of Hsp90 ATPase AHSA1-like N-terminal" evidence="2">
    <location>
        <begin position="64"/>
        <end position="200"/>
    </location>
</feature>
<dbReference type="Pfam" id="PF09229">
    <property type="entry name" value="Aha1_N"/>
    <property type="match status" value="1"/>
</dbReference>
<comment type="similarity">
    <text evidence="1">Belongs to the AHA1 family.</text>
</comment>
<dbReference type="PANTHER" id="PTHR13009:SF22">
    <property type="entry name" value="LD43819P"/>
    <property type="match status" value="1"/>
</dbReference>
<evidence type="ECO:0000259" key="2">
    <source>
        <dbReference type="SMART" id="SM01000"/>
    </source>
</evidence>
<dbReference type="InterPro" id="IPR036338">
    <property type="entry name" value="Aha1"/>
</dbReference>
<proteinExistence type="inferred from homology"/>
<evidence type="ECO:0000313" key="3">
    <source>
        <dbReference type="EMBL" id="CAE0274548.1"/>
    </source>
</evidence>
<sequence length="201" mass="22387">MEEVKESKESKGVKLPYFHRTLSPEEMALIGDITPKAITVTADATATGKIASGSAWNSAQTWEERDCTKWAMEKLPTLFENKEDLAKANQFIVQIKRLSNSQGSAQIAHVRGKARFIYELSFDLEFSVTDEKTSKKYKGKVAVSDVINDQLDDIEFALSWTGASPPNAELSTVRNAVIGGNALKKLIRTKIAIFEEDFRKL</sequence>
<dbReference type="GO" id="GO:0006457">
    <property type="term" value="P:protein folding"/>
    <property type="evidence" value="ECO:0007669"/>
    <property type="project" value="TreeGrafter"/>
</dbReference>
<dbReference type="GO" id="GO:0005829">
    <property type="term" value="C:cytosol"/>
    <property type="evidence" value="ECO:0007669"/>
    <property type="project" value="TreeGrafter"/>
</dbReference>
<reference evidence="3" key="1">
    <citation type="submission" date="2021-01" db="EMBL/GenBank/DDBJ databases">
        <authorList>
            <person name="Corre E."/>
            <person name="Pelletier E."/>
            <person name="Niang G."/>
            <person name="Scheremetjew M."/>
            <person name="Finn R."/>
            <person name="Kale V."/>
            <person name="Holt S."/>
            <person name="Cochrane G."/>
            <person name="Meng A."/>
            <person name="Brown T."/>
            <person name="Cohen L."/>
        </authorList>
    </citation>
    <scope>NUCLEOTIDE SEQUENCE</scope>
    <source>
        <strain evidence="3">CCAP 955/1</strain>
    </source>
</reference>
<dbReference type="PANTHER" id="PTHR13009">
    <property type="entry name" value="HEAT SHOCK PROTEIN 90 HSP90 CO-CHAPERONE AHA-1"/>
    <property type="match status" value="1"/>
</dbReference>
<accession>A0A7S3GS10</accession>